<evidence type="ECO:0000313" key="3">
    <source>
        <dbReference type="EMBL" id="KAF4633851.1"/>
    </source>
</evidence>
<reference evidence="3 4" key="1">
    <citation type="submission" date="2020-03" db="EMBL/GenBank/DDBJ databases">
        <title>Draft Genome Sequence of Cudoniella acicularis.</title>
        <authorList>
            <person name="Buettner E."/>
            <person name="Kellner H."/>
        </authorList>
    </citation>
    <scope>NUCLEOTIDE SEQUENCE [LARGE SCALE GENOMIC DNA]</scope>
    <source>
        <strain evidence="3 4">DSM 108380</strain>
    </source>
</reference>
<evidence type="ECO:0000259" key="2">
    <source>
        <dbReference type="Pfam" id="PF04696"/>
    </source>
</evidence>
<dbReference type="Proteomes" id="UP000566819">
    <property type="component" value="Unassembled WGS sequence"/>
</dbReference>
<evidence type="ECO:0000313" key="4">
    <source>
        <dbReference type="Proteomes" id="UP000566819"/>
    </source>
</evidence>
<feature type="compositionally biased region" description="Polar residues" evidence="1">
    <location>
        <begin position="104"/>
        <end position="114"/>
    </location>
</feature>
<name>A0A8H4W565_9HELO</name>
<feature type="domain" description="Pinin/SDK/MemA protein" evidence="2">
    <location>
        <begin position="89"/>
        <end position="219"/>
    </location>
</feature>
<feature type="compositionally biased region" description="Basic and acidic residues" evidence="1">
    <location>
        <begin position="117"/>
        <end position="142"/>
    </location>
</feature>
<protein>
    <recommendedName>
        <fullName evidence="2">Pinin/SDK/MemA protein domain-containing protein</fullName>
    </recommendedName>
</protein>
<dbReference type="AlphaFoldDB" id="A0A8H4W565"/>
<dbReference type="InterPro" id="IPR006786">
    <property type="entry name" value="Pinin_SDK_MemA"/>
</dbReference>
<accession>A0A8H4W565</accession>
<evidence type="ECO:0000256" key="1">
    <source>
        <dbReference type="SAM" id="MobiDB-lite"/>
    </source>
</evidence>
<dbReference type="Pfam" id="PF04696">
    <property type="entry name" value="Pinin_SDK_memA"/>
    <property type="match status" value="1"/>
</dbReference>
<feature type="region of interest" description="Disordered" evidence="1">
    <location>
        <begin position="230"/>
        <end position="306"/>
    </location>
</feature>
<feature type="compositionally biased region" description="Basic and acidic residues" evidence="1">
    <location>
        <begin position="75"/>
        <end position="93"/>
    </location>
</feature>
<feature type="compositionally biased region" description="Basic and acidic residues" evidence="1">
    <location>
        <begin position="230"/>
        <end position="250"/>
    </location>
</feature>
<sequence length="306" mass="34062">MADSIGPIASAVIIPETAASKSPTPTGVKRRQSSEPESLSKRPRISEEPIVASPSTLKASPPATKTEDASSTDPQPKDTSQDRQKSSVQEERKRGQRLFGGLLSTLSQSTPNGQQKRRLEIEKRQQEKAKQQKAEDEGRRAQKLADLKATRRAEQIKFEEQSVRAAEQGLFNKVNFWEDANTTFEYAGNGAIPLYQDPAEYYKPWELLPRDEDRIKTQIAEAEAVIKQDLEDFNRLHPERASQTSTEEKANITSAETVGEPQTESPSVSKVADTTNDTPVTQSEKQALEEHNGEVVVENEEDTVIY</sequence>
<comment type="caution">
    <text evidence="3">The sequence shown here is derived from an EMBL/GenBank/DDBJ whole genome shotgun (WGS) entry which is preliminary data.</text>
</comment>
<dbReference type="EMBL" id="JAAMPI010000227">
    <property type="protein sequence ID" value="KAF4633851.1"/>
    <property type="molecule type" value="Genomic_DNA"/>
</dbReference>
<feature type="compositionally biased region" description="Basic and acidic residues" evidence="1">
    <location>
        <begin position="32"/>
        <end position="47"/>
    </location>
</feature>
<dbReference type="OrthoDB" id="330772at2759"/>
<feature type="compositionally biased region" description="Acidic residues" evidence="1">
    <location>
        <begin position="297"/>
        <end position="306"/>
    </location>
</feature>
<proteinExistence type="predicted"/>
<organism evidence="3 4">
    <name type="scientific">Cudoniella acicularis</name>
    <dbReference type="NCBI Taxonomy" id="354080"/>
    <lineage>
        <taxon>Eukaryota</taxon>
        <taxon>Fungi</taxon>
        <taxon>Dikarya</taxon>
        <taxon>Ascomycota</taxon>
        <taxon>Pezizomycotina</taxon>
        <taxon>Leotiomycetes</taxon>
        <taxon>Helotiales</taxon>
        <taxon>Tricladiaceae</taxon>
        <taxon>Cudoniella</taxon>
    </lineage>
</organism>
<keyword evidence="4" id="KW-1185">Reference proteome</keyword>
<feature type="region of interest" description="Disordered" evidence="1">
    <location>
        <begin position="1"/>
        <end position="142"/>
    </location>
</feature>
<gene>
    <name evidence="3" type="ORF">G7Y89_g4260</name>
</gene>
<feature type="compositionally biased region" description="Polar residues" evidence="1">
    <location>
        <begin position="251"/>
        <end position="285"/>
    </location>
</feature>